<accession>A0A329QNR9</accession>
<sequence>MIEIGLNAAAQHGFALAGGYAVQAHDVVDRVSEDVDLFAPYERRAEMNEAAEHTIQAYRAAGFAVATEVSTDTYVRMWVSDPATNPTGDQEYATKVELVATPLAHAPVQLSIGPVLHRDDIAAGKMGALYTRAAARDYIDVASLLIGRHYTREELIDLATADDAGFDKTCFAQMLARITRFDDEDFLRYQITPEYLRDVRIQIAAWHRELVDGNRDPRGPTRQVRRDVAPAPSQLNTHRRPCPGRAWLDASTPADRNRLQRALPSTICWTLLRCKPSACPILL</sequence>
<dbReference type="OrthoDB" id="3870258at2"/>
<keyword evidence="2" id="KW-1185">Reference proteome</keyword>
<dbReference type="EMBL" id="QMIG01000010">
    <property type="protein sequence ID" value="RAW14005.1"/>
    <property type="molecule type" value="Genomic_DNA"/>
</dbReference>
<protein>
    <recommendedName>
        <fullName evidence="3">Nucleotidyl transferase AbiEii/AbiGii toxin family protein</fullName>
    </recommendedName>
</protein>
<reference evidence="1 2" key="1">
    <citation type="submission" date="2018-06" db="EMBL/GenBank/DDBJ databases">
        <title>Phytoactinopolyspora halophila sp. nov., a novel halophilic actinomycete isolated from a saline soil in China.</title>
        <authorList>
            <person name="Tang S.-K."/>
        </authorList>
    </citation>
    <scope>NUCLEOTIDE SEQUENCE [LARGE SCALE GENOMIC DNA]</scope>
    <source>
        <strain evidence="1 2">YIM 96934</strain>
    </source>
</reference>
<name>A0A329QNR9_9ACTN</name>
<dbReference type="Proteomes" id="UP000250462">
    <property type="component" value="Unassembled WGS sequence"/>
</dbReference>
<dbReference type="Pfam" id="PF08843">
    <property type="entry name" value="AbiEii"/>
    <property type="match status" value="1"/>
</dbReference>
<comment type="caution">
    <text evidence="1">The sequence shown here is derived from an EMBL/GenBank/DDBJ whole genome shotgun (WGS) entry which is preliminary data.</text>
</comment>
<evidence type="ECO:0008006" key="3">
    <source>
        <dbReference type="Google" id="ProtNLM"/>
    </source>
</evidence>
<evidence type="ECO:0000313" key="1">
    <source>
        <dbReference type="EMBL" id="RAW14005.1"/>
    </source>
</evidence>
<dbReference type="AlphaFoldDB" id="A0A329QNR9"/>
<evidence type="ECO:0000313" key="2">
    <source>
        <dbReference type="Proteomes" id="UP000250462"/>
    </source>
</evidence>
<dbReference type="InterPro" id="IPR014942">
    <property type="entry name" value="AbiEii"/>
</dbReference>
<gene>
    <name evidence="1" type="ORF">DPM12_11240</name>
</gene>
<organism evidence="1 2">
    <name type="scientific">Phytoactinopolyspora halophila</name>
    <dbReference type="NCBI Taxonomy" id="1981511"/>
    <lineage>
        <taxon>Bacteria</taxon>
        <taxon>Bacillati</taxon>
        <taxon>Actinomycetota</taxon>
        <taxon>Actinomycetes</taxon>
        <taxon>Jiangellales</taxon>
        <taxon>Jiangellaceae</taxon>
        <taxon>Phytoactinopolyspora</taxon>
    </lineage>
</organism>
<proteinExistence type="predicted"/>